<comment type="caution">
    <text evidence="1">The sequence shown here is derived from an EMBL/GenBank/DDBJ whole genome shotgun (WGS) entry which is preliminary data.</text>
</comment>
<evidence type="ECO:0000313" key="1">
    <source>
        <dbReference type="EMBL" id="RVW12496.1"/>
    </source>
</evidence>
<dbReference type="EMBL" id="QGNW01002702">
    <property type="protein sequence ID" value="RVW12496.1"/>
    <property type="molecule type" value="Genomic_DNA"/>
</dbReference>
<name>A0A438BNE4_VITVI</name>
<dbReference type="AlphaFoldDB" id="A0A438BNE4"/>
<evidence type="ECO:0000313" key="2">
    <source>
        <dbReference type="Proteomes" id="UP000288805"/>
    </source>
</evidence>
<gene>
    <name evidence="1" type="ORF">CK203_082426</name>
</gene>
<reference evidence="1 2" key="1">
    <citation type="journal article" date="2018" name="PLoS Genet.">
        <title>Population sequencing reveals clonal diversity and ancestral inbreeding in the grapevine cultivar Chardonnay.</title>
        <authorList>
            <person name="Roach M.J."/>
            <person name="Johnson D.L."/>
            <person name="Bohlmann J."/>
            <person name="van Vuuren H.J."/>
            <person name="Jones S.J."/>
            <person name="Pretorius I.S."/>
            <person name="Schmidt S.A."/>
            <person name="Borneman A.R."/>
        </authorList>
    </citation>
    <scope>NUCLEOTIDE SEQUENCE [LARGE SCALE GENOMIC DNA]</scope>
    <source>
        <strain evidence="2">cv. Chardonnay</strain>
        <tissue evidence="1">Leaf</tissue>
    </source>
</reference>
<dbReference type="Proteomes" id="UP000288805">
    <property type="component" value="Unassembled WGS sequence"/>
</dbReference>
<accession>A0A438BNE4</accession>
<organism evidence="1 2">
    <name type="scientific">Vitis vinifera</name>
    <name type="common">Grape</name>
    <dbReference type="NCBI Taxonomy" id="29760"/>
    <lineage>
        <taxon>Eukaryota</taxon>
        <taxon>Viridiplantae</taxon>
        <taxon>Streptophyta</taxon>
        <taxon>Embryophyta</taxon>
        <taxon>Tracheophyta</taxon>
        <taxon>Spermatophyta</taxon>
        <taxon>Magnoliopsida</taxon>
        <taxon>eudicotyledons</taxon>
        <taxon>Gunneridae</taxon>
        <taxon>Pentapetalae</taxon>
        <taxon>rosids</taxon>
        <taxon>Vitales</taxon>
        <taxon>Vitaceae</taxon>
        <taxon>Viteae</taxon>
        <taxon>Vitis</taxon>
    </lineage>
</organism>
<sequence length="118" mass="14247">METSDCKEIWGGKWWLVLRRFKESHGVGLWKMIRKWWLEFNERVAFKVGMVEECVFGRIDGVEKILWMRLFPRLYYLPPPRMLRVAQLWISPGIWLLETLFSQDSTMMRDGRGGNFFQ</sequence>
<proteinExistence type="predicted"/>
<protein>
    <submittedName>
        <fullName evidence="1">Uncharacterized protein</fullName>
    </submittedName>
</protein>